<dbReference type="PANTHER" id="PTHR15887">
    <property type="entry name" value="TRANSMEMBRANE PROTEIN 69"/>
    <property type="match status" value="1"/>
</dbReference>
<keyword evidence="1" id="KW-0812">Transmembrane</keyword>
<evidence type="ECO:0000256" key="1">
    <source>
        <dbReference type="SAM" id="Phobius"/>
    </source>
</evidence>
<evidence type="ECO:0000313" key="2">
    <source>
        <dbReference type="EMBL" id="GAN78036.1"/>
    </source>
</evidence>
<protein>
    <recommendedName>
        <fullName evidence="4">DUF3429 domain-containing protein</fullName>
    </recommendedName>
</protein>
<dbReference type="InterPro" id="IPR021836">
    <property type="entry name" value="DUF3429"/>
</dbReference>
<feature type="transmembrane region" description="Helical" evidence="1">
    <location>
        <begin position="96"/>
        <end position="114"/>
    </location>
</feature>
<dbReference type="RefSeq" id="WP_158322887.1">
    <property type="nucleotide sequence ID" value="NZ_BANB01000581.1"/>
</dbReference>
<accession>A0A0D6P9J9</accession>
<feature type="transmembrane region" description="Helical" evidence="1">
    <location>
        <begin position="53"/>
        <end position="75"/>
    </location>
</feature>
<feature type="transmembrane region" description="Helical" evidence="1">
    <location>
        <begin position="154"/>
        <end position="175"/>
    </location>
</feature>
<reference evidence="2 3" key="1">
    <citation type="submission" date="2012-11" db="EMBL/GenBank/DDBJ databases">
        <title>Whole genome sequence of Acidisphaera rubrifaciens HS-AP3.</title>
        <authorList>
            <person name="Azuma Y."/>
            <person name="Higashiura N."/>
            <person name="Hirakawa H."/>
            <person name="Matsushita K."/>
        </authorList>
    </citation>
    <scope>NUCLEOTIDE SEQUENCE [LARGE SCALE GENOMIC DNA]</scope>
    <source>
        <strain evidence="2 3">HS-AP3</strain>
    </source>
</reference>
<evidence type="ECO:0000313" key="3">
    <source>
        <dbReference type="Proteomes" id="UP000032680"/>
    </source>
</evidence>
<gene>
    <name evidence="2" type="ORF">Asru_0581_05</name>
</gene>
<dbReference type="PANTHER" id="PTHR15887:SF1">
    <property type="entry name" value="TRANSMEMBRANE PROTEIN 69"/>
    <property type="match status" value="1"/>
</dbReference>
<feature type="transmembrane region" description="Helical" evidence="1">
    <location>
        <begin position="20"/>
        <end position="41"/>
    </location>
</feature>
<dbReference type="AlphaFoldDB" id="A0A0D6P9J9"/>
<dbReference type="OrthoDB" id="5297436at2"/>
<keyword evidence="1" id="KW-0472">Membrane</keyword>
<name>A0A0D6P9J9_9PROT</name>
<comment type="caution">
    <text evidence="2">The sequence shown here is derived from an EMBL/GenBank/DDBJ whole genome shotgun (WGS) entry which is preliminary data.</text>
</comment>
<organism evidence="2 3">
    <name type="scientific">Acidisphaera rubrifaciens HS-AP3</name>
    <dbReference type="NCBI Taxonomy" id="1231350"/>
    <lineage>
        <taxon>Bacteria</taxon>
        <taxon>Pseudomonadati</taxon>
        <taxon>Pseudomonadota</taxon>
        <taxon>Alphaproteobacteria</taxon>
        <taxon>Acetobacterales</taxon>
        <taxon>Acetobacteraceae</taxon>
        <taxon>Acidisphaera</taxon>
    </lineage>
</organism>
<keyword evidence="1" id="KW-1133">Transmembrane helix</keyword>
<keyword evidence="3" id="KW-1185">Reference proteome</keyword>
<feature type="transmembrane region" description="Helical" evidence="1">
    <location>
        <begin position="120"/>
        <end position="142"/>
    </location>
</feature>
<dbReference type="Pfam" id="PF11911">
    <property type="entry name" value="DUF3429"/>
    <property type="match status" value="1"/>
</dbReference>
<dbReference type="EMBL" id="BANB01000581">
    <property type="protein sequence ID" value="GAN78036.1"/>
    <property type="molecule type" value="Genomic_DNA"/>
</dbReference>
<dbReference type="Proteomes" id="UP000032680">
    <property type="component" value="Unassembled WGS sequence"/>
</dbReference>
<proteinExistence type="predicted"/>
<evidence type="ECO:0008006" key="4">
    <source>
        <dbReference type="Google" id="ProtNLM"/>
    </source>
</evidence>
<sequence length="181" mass="18903">MQYRSDGMAEAGLSARPVPALAYVLGLAGVLPFLGAGMLSVRADPVAAARGLVALDAYGAVILSFLGAVHWGLALAEQPGSTTAYAAWPLPGAQRARLALGVLPALIGWLALLLPDALPYWSGLLLLILGFAATTTVEARAARRGLLPRGYMRLRWLLTAVVIAVLIGVLVLRLLGASINW</sequence>